<name>A0A0F9CR43_9ZZZZ</name>
<protein>
    <submittedName>
        <fullName evidence="1">Uncharacterized protein</fullName>
    </submittedName>
</protein>
<evidence type="ECO:0000313" key="1">
    <source>
        <dbReference type="EMBL" id="KKL51833.1"/>
    </source>
</evidence>
<feature type="non-terminal residue" evidence="1">
    <location>
        <position position="74"/>
    </location>
</feature>
<sequence>MAAFVARDYAGEAEVWVQEPYIVHYHAAAPDIGWQTIGSNYQTSFDPEADPGRVYHAMTASNFDIRLNGNIAFV</sequence>
<accession>A0A0F9CR43</accession>
<proteinExistence type="predicted"/>
<gene>
    <name evidence="1" type="ORF">LCGC14_2291550</name>
</gene>
<dbReference type="EMBL" id="LAZR01032112">
    <property type="protein sequence ID" value="KKL51833.1"/>
    <property type="molecule type" value="Genomic_DNA"/>
</dbReference>
<reference evidence="1" key="1">
    <citation type="journal article" date="2015" name="Nature">
        <title>Complex archaea that bridge the gap between prokaryotes and eukaryotes.</title>
        <authorList>
            <person name="Spang A."/>
            <person name="Saw J.H."/>
            <person name="Jorgensen S.L."/>
            <person name="Zaremba-Niedzwiedzka K."/>
            <person name="Martijn J."/>
            <person name="Lind A.E."/>
            <person name="van Eijk R."/>
            <person name="Schleper C."/>
            <person name="Guy L."/>
            <person name="Ettema T.J."/>
        </authorList>
    </citation>
    <scope>NUCLEOTIDE SEQUENCE</scope>
</reference>
<organism evidence="1">
    <name type="scientific">marine sediment metagenome</name>
    <dbReference type="NCBI Taxonomy" id="412755"/>
    <lineage>
        <taxon>unclassified sequences</taxon>
        <taxon>metagenomes</taxon>
        <taxon>ecological metagenomes</taxon>
    </lineage>
</organism>
<dbReference type="AlphaFoldDB" id="A0A0F9CR43"/>
<comment type="caution">
    <text evidence="1">The sequence shown here is derived from an EMBL/GenBank/DDBJ whole genome shotgun (WGS) entry which is preliminary data.</text>
</comment>